<protein>
    <recommendedName>
        <fullName evidence="5">Lipoprotein</fullName>
    </recommendedName>
</protein>
<dbReference type="PROSITE" id="PS51257">
    <property type="entry name" value="PROKAR_LIPOPROTEIN"/>
    <property type="match status" value="1"/>
</dbReference>
<feature type="signal peptide" evidence="2">
    <location>
        <begin position="1"/>
        <end position="21"/>
    </location>
</feature>
<dbReference type="EMBL" id="CP076724">
    <property type="protein sequence ID" value="QWV98476.1"/>
    <property type="molecule type" value="Genomic_DNA"/>
</dbReference>
<evidence type="ECO:0000256" key="1">
    <source>
        <dbReference type="SAM" id="MobiDB-lite"/>
    </source>
</evidence>
<gene>
    <name evidence="3" type="ORF">KP005_04095</name>
</gene>
<proteinExistence type="predicted"/>
<evidence type="ECO:0000256" key="2">
    <source>
        <dbReference type="SAM" id="SignalP"/>
    </source>
</evidence>
<organism evidence="3 4">
    <name type="scientific">Geomonas diazotrophica</name>
    <dbReference type="NCBI Taxonomy" id="2843197"/>
    <lineage>
        <taxon>Bacteria</taxon>
        <taxon>Pseudomonadati</taxon>
        <taxon>Thermodesulfobacteriota</taxon>
        <taxon>Desulfuromonadia</taxon>
        <taxon>Geobacterales</taxon>
        <taxon>Geobacteraceae</taxon>
        <taxon>Geomonas</taxon>
    </lineage>
</organism>
<accession>A0ABX8JMU0</accession>
<evidence type="ECO:0008006" key="5">
    <source>
        <dbReference type="Google" id="ProtNLM"/>
    </source>
</evidence>
<reference evidence="3 4" key="1">
    <citation type="submission" date="2021-06" db="EMBL/GenBank/DDBJ databases">
        <title>Gemonas diversity in paddy soil.</title>
        <authorList>
            <person name="Liu G."/>
        </authorList>
    </citation>
    <scope>NUCLEOTIDE SEQUENCE [LARGE SCALE GENOMIC DNA]</scope>
    <source>
        <strain evidence="3 4">RG29</strain>
    </source>
</reference>
<dbReference type="Proteomes" id="UP000683493">
    <property type="component" value="Chromosome"/>
</dbReference>
<name>A0ABX8JMU0_9BACT</name>
<feature type="chain" id="PRO_5045777136" description="Lipoprotein" evidence="2">
    <location>
        <begin position="22"/>
        <end position="45"/>
    </location>
</feature>
<feature type="compositionally biased region" description="Gly residues" evidence="1">
    <location>
        <begin position="24"/>
        <end position="37"/>
    </location>
</feature>
<evidence type="ECO:0000313" key="3">
    <source>
        <dbReference type="EMBL" id="QWV98476.1"/>
    </source>
</evidence>
<evidence type="ECO:0000313" key="4">
    <source>
        <dbReference type="Proteomes" id="UP000683493"/>
    </source>
</evidence>
<keyword evidence="4" id="KW-1185">Reference proteome</keyword>
<sequence>MKKTTALIVAMVTVMALGLTGCGGGGGTQQNPGGGTSGTIQGSAK</sequence>
<feature type="region of interest" description="Disordered" evidence="1">
    <location>
        <begin position="24"/>
        <end position="45"/>
    </location>
</feature>
<keyword evidence="2" id="KW-0732">Signal</keyword>